<dbReference type="Proteomes" id="UP001501777">
    <property type="component" value="Unassembled WGS sequence"/>
</dbReference>
<protein>
    <submittedName>
        <fullName evidence="2">Uncharacterized protein</fullName>
    </submittedName>
</protein>
<feature type="compositionally biased region" description="Basic and acidic residues" evidence="1">
    <location>
        <begin position="10"/>
        <end position="22"/>
    </location>
</feature>
<gene>
    <name evidence="2" type="ORF">GCM10010276_55960</name>
</gene>
<proteinExistence type="predicted"/>
<dbReference type="EMBL" id="BAAASG010000012">
    <property type="protein sequence ID" value="GAA2504792.1"/>
    <property type="molecule type" value="Genomic_DNA"/>
</dbReference>
<organism evidence="2 3">
    <name type="scientific">Streptomyces longisporus</name>
    <dbReference type="NCBI Taxonomy" id="1948"/>
    <lineage>
        <taxon>Bacteria</taxon>
        <taxon>Bacillati</taxon>
        <taxon>Actinomycetota</taxon>
        <taxon>Actinomycetes</taxon>
        <taxon>Kitasatosporales</taxon>
        <taxon>Streptomycetaceae</taxon>
        <taxon>Streptomyces</taxon>
    </lineage>
</organism>
<keyword evidence="3" id="KW-1185">Reference proteome</keyword>
<evidence type="ECO:0000256" key="1">
    <source>
        <dbReference type="SAM" id="MobiDB-lite"/>
    </source>
</evidence>
<feature type="region of interest" description="Disordered" evidence="1">
    <location>
        <begin position="1"/>
        <end position="30"/>
    </location>
</feature>
<reference evidence="3" key="1">
    <citation type="journal article" date="2019" name="Int. J. Syst. Evol. Microbiol.">
        <title>The Global Catalogue of Microorganisms (GCM) 10K type strain sequencing project: providing services to taxonomists for standard genome sequencing and annotation.</title>
        <authorList>
            <consortium name="The Broad Institute Genomics Platform"/>
            <consortium name="The Broad Institute Genome Sequencing Center for Infectious Disease"/>
            <person name="Wu L."/>
            <person name="Ma J."/>
        </authorList>
    </citation>
    <scope>NUCLEOTIDE SEQUENCE [LARGE SCALE GENOMIC DNA]</scope>
    <source>
        <strain evidence="3">JCM 4395</strain>
    </source>
</reference>
<evidence type="ECO:0000313" key="2">
    <source>
        <dbReference type="EMBL" id="GAA2504792.1"/>
    </source>
</evidence>
<name>A0ABP5ZXC7_STRLO</name>
<sequence length="60" mass="6879">MMQVATAETCTRESPEKERPDETVCDQDEPATERLEAAGEVLTSFMSIDPNDPKRCWWFV</sequence>
<comment type="caution">
    <text evidence="2">The sequence shown here is derived from an EMBL/GenBank/DDBJ whole genome shotgun (WGS) entry which is preliminary data.</text>
</comment>
<evidence type="ECO:0000313" key="3">
    <source>
        <dbReference type="Proteomes" id="UP001501777"/>
    </source>
</evidence>
<accession>A0ABP5ZXC7</accession>